<keyword evidence="5" id="KW-1185">Reference proteome</keyword>
<feature type="region of interest" description="Disordered" evidence="1">
    <location>
        <begin position="319"/>
        <end position="479"/>
    </location>
</feature>
<proteinExistence type="predicted"/>
<name>A0ABY2RX68_9PSEU</name>
<dbReference type="Pfam" id="PF25547">
    <property type="entry name" value="WXG100_2"/>
    <property type="match status" value="1"/>
</dbReference>
<accession>A0ABY2RX68</accession>
<dbReference type="PRINTS" id="PR01217">
    <property type="entry name" value="PRICHEXTENSN"/>
</dbReference>
<feature type="compositionally biased region" description="Low complexity" evidence="1">
    <location>
        <begin position="328"/>
        <end position="340"/>
    </location>
</feature>
<dbReference type="RefSeq" id="WP_137096604.1">
    <property type="nucleotide sequence ID" value="NZ_SWMS01000021.1"/>
</dbReference>
<reference evidence="4 5" key="1">
    <citation type="journal article" date="2015" name="Antonie Van Leeuwenhoek">
        <title>Prauserella endophytica sp. nov., an endophytic actinobacterium isolated from Tamarix taklamakanensis.</title>
        <authorList>
            <person name="Liu J.M."/>
            <person name="Habden X."/>
            <person name="Guo L."/>
            <person name="Tuo L."/>
            <person name="Jiang Z.K."/>
            <person name="Liu S.W."/>
            <person name="Liu X.F."/>
            <person name="Chen L."/>
            <person name="Li R.F."/>
            <person name="Zhang Y.Q."/>
            <person name="Sun C.H."/>
        </authorList>
    </citation>
    <scope>NUCLEOTIDE SEQUENCE [LARGE SCALE GENOMIC DNA]</scope>
    <source>
        <strain evidence="4 5">CGMCC 4.7182</strain>
    </source>
</reference>
<gene>
    <name evidence="4" type="ORF">FCN18_29055</name>
</gene>
<feature type="compositionally biased region" description="Low complexity" evidence="1">
    <location>
        <begin position="208"/>
        <end position="225"/>
    </location>
</feature>
<feature type="domain" description="TNT" evidence="2">
    <location>
        <begin position="617"/>
        <end position="701"/>
    </location>
</feature>
<feature type="compositionally biased region" description="Pro residues" evidence="1">
    <location>
        <begin position="358"/>
        <end position="369"/>
    </location>
</feature>
<dbReference type="Proteomes" id="UP000309992">
    <property type="component" value="Unassembled WGS sequence"/>
</dbReference>
<evidence type="ECO:0000313" key="5">
    <source>
        <dbReference type="Proteomes" id="UP000309992"/>
    </source>
</evidence>
<sequence length="708" mass="72859">MGIELPAELAAIAERTGVSWPEADEDAMREQAGAWRQAARELTTLAADADTVAGKALGAMSGPAAEAAGERWSGFVEPDHGRLTVAARGADEAAHRLESAAEQVGAAKVEIVRQLVDAARNHDAAVAAADSGHPTALAGLDTALRGTATNVGAISGGLVDAVGSGANGTVHAAGEVVNPNPGTHTPDGQAGLLSAATGLPATVVDGVLSPVEEPSGPPVESGLPGDIVPLPEEPLPGDRRPEVGLPGDRGPEVGLPGDRGPEVGLPGDRGPELPEVRPEPASPPVSVPDDVGTGPIALPGADAPTPPRGAYGGFLSQGGFDDVPTPPSGIAAPAPGAQGIPTPPAQTHLAGFSGGPAAPVPPPQAPVMPPGQQFAGQPYPAQPFAGQHFGPSPYAAAAPAPPAAPMQPPPGQAAGVAPMPPRLAPGAPAPPARWAPMPDPPQAPPVPQAPQAQPHPPQGRPPEPVRPQPPAAPVPLGAPRQERESIVALFRVHMFPIGHLPVAADRPARQLPVPDPDSDSAVWLRFPPHDHPRSDLVDPGHALAWLRNGWRQPAPPPAEVLPCPPEALTEGYDPLGDLPEREWDSRYLVPGERAEYVWPPGERYPEGGCEDGEPVLLGEGTLLDRFGTAHGRVFAADGTPFAERSLPPAHREAGYRRYRVVREVPMWKAISAGWFAQAGGGERYRSVYSAAELVTLGYLADITFEERA</sequence>
<dbReference type="EMBL" id="SWMS01000021">
    <property type="protein sequence ID" value="TKG64262.1"/>
    <property type="molecule type" value="Genomic_DNA"/>
</dbReference>
<feature type="compositionally biased region" description="Basic and acidic residues" evidence="1">
    <location>
        <begin position="269"/>
        <end position="278"/>
    </location>
</feature>
<feature type="compositionally biased region" description="Pro residues" evidence="1">
    <location>
        <begin position="399"/>
        <end position="411"/>
    </location>
</feature>
<dbReference type="Pfam" id="PF14021">
    <property type="entry name" value="TNT"/>
    <property type="match status" value="1"/>
</dbReference>
<evidence type="ECO:0000259" key="3">
    <source>
        <dbReference type="Pfam" id="PF25547"/>
    </source>
</evidence>
<evidence type="ECO:0000259" key="2">
    <source>
        <dbReference type="Pfam" id="PF14021"/>
    </source>
</evidence>
<evidence type="ECO:0000256" key="1">
    <source>
        <dbReference type="SAM" id="MobiDB-lite"/>
    </source>
</evidence>
<protein>
    <submittedName>
        <fullName evidence="4">DUF4237 domain-containing protein</fullName>
    </submittedName>
</protein>
<dbReference type="InterPro" id="IPR025331">
    <property type="entry name" value="TNT"/>
</dbReference>
<feature type="region of interest" description="Disordered" evidence="1">
    <location>
        <begin position="208"/>
        <end position="306"/>
    </location>
</feature>
<evidence type="ECO:0000313" key="4">
    <source>
        <dbReference type="EMBL" id="TKG64262.1"/>
    </source>
</evidence>
<organism evidence="4 5">
    <name type="scientific">Prauserella endophytica</name>
    <dbReference type="NCBI Taxonomy" id="1592324"/>
    <lineage>
        <taxon>Bacteria</taxon>
        <taxon>Bacillati</taxon>
        <taxon>Actinomycetota</taxon>
        <taxon>Actinomycetes</taxon>
        <taxon>Pseudonocardiales</taxon>
        <taxon>Pseudonocardiaceae</taxon>
        <taxon>Prauserella</taxon>
        <taxon>Prauserella coralliicola group</taxon>
    </lineage>
</organism>
<feature type="domain" description="Outer membrane channel protein CpnT-like N-terminal" evidence="3">
    <location>
        <begin position="16"/>
        <end position="116"/>
    </location>
</feature>
<dbReference type="InterPro" id="IPR057746">
    <property type="entry name" value="CpnT-like_N"/>
</dbReference>
<comment type="caution">
    <text evidence="4">The sequence shown here is derived from an EMBL/GenBank/DDBJ whole genome shotgun (WGS) entry which is preliminary data.</text>
</comment>
<feature type="compositionally biased region" description="Pro residues" evidence="1">
    <location>
        <begin position="418"/>
        <end position="473"/>
    </location>
</feature>